<comment type="caution">
    <text evidence="12">The sequence shown here is derived from an EMBL/GenBank/DDBJ whole genome shotgun (WGS) entry which is preliminary data.</text>
</comment>
<dbReference type="Pfam" id="PF08501">
    <property type="entry name" value="Shikimate_dh_N"/>
    <property type="match status" value="1"/>
</dbReference>
<dbReference type="Pfam" id="PF01488">
    <property type="entry name" value="Shikimate_DH"/>
    <property type="match status" value="1"/>
</dbReference>
<name>A0ABT6Q0E0_9PROT</name>
<evidence type="ECO:0000259" key="9">
    <source>
        <dbReference type="Pfam" id="PF01488"/>
    </source>
</evidence>
<dbReference type="SUPFAM" id="SSF51735">
    <property type="entry name" value="NAD(P)-binding Rossmann-fold domains"/>
    <property type="match status" value="1"/>
</dbReference>
<feature type="binding site" evidence="8">
    <location>
        <position position="84"/>
    </location>
    <ligand>
        <name>NADP(+)</name>
        <dbReference type="ChEBI" id="CHEBI:58349"/>
    </ligand>
</feature>
<evidence type="ECO:0000256" key="8">
    <source>
        <dbReference type="HAMAP-Rule" id="MF_00222"/>
    </source>
</evidence>
<comment type="similarity">
    <text evidence="8">Belongs to the shikimate dehydrogenase family.</text>
</comment>
<dbReference type="Gene3D" id="3.40.50.720">
    <property type="entry name" value="NAD(P)-binding Rossmann-like Domain"/>
    <property type="match status" value="1"/>
</dbReference>
<dbReference type="RefSeq" id="WP_281447357.1">
    <property type="nucleotide sequence ID" value="NZ_JASBAO010000001.1"/>
</dbReference>
<comment type="subunit">
    <text evidence="8">Homodimer.</text>
</comment>
<dbReference type="NCBIfam" id="TIGR00507">
    <property type="entry name" value="aroE"/>
    <property type="match status" value="1"/>
</dbReference>
<dbReference type="CDD" id="cd01065">
    <property type="entry name" value="NAD_bind_Shikimate_DH"/>
    <property type="match status" value="1"/>
</dbReference>
<evidence type="ECO:0000256" key="2">
    <source>
        <dbReference type="ARBA" id="ARBA00012962"/>
    </source>
</evidence>
<feature type="domain" description="SDH C-terminal" evidence="11">
    <location>
        <begin position="244"/>
        <end position="264"/>
    </location>
</feature>
<evidence type="ECO:0000256" key="5">
    <source>
        <dbReference type="ARBA" id="ARBA00023002"/>
    </source>
</evidence>
<evidence type="ECO:0000256" key="3">
    <source>
        <dbReference type="ARBA" id="ARBA00022605"/>
    </source>
</evidence>
<dbReference type="InterPro" id="IPR046346">
    <property type="entry name" value="Aminoacid_DH-like_N_sf"/>
</dbReference>
<dbReference type="GO" id="GO:0004764">
    <property type="term" value="F:shikimate 3-dehydrogenase (NADP+) activity"/>
    <property type="evidence" value="ECO:0007669"/>
    <property type="project" value="UniProtKB-EC"/>
</dbReference>
<dbReference type="NCBIfam" id="NF001310">
    <property type="entry name" value="PRK00258.1-2"/>
    <property type="match status" value="1"/>
</dbReference>
<dbReference type="Proteomes" id="UP001431634">
    <property type="component" value="Unassembled WGS sequence"/>
</dbReference>
<feature type="binding site" evidence="8">
    <location>
        <begin position="21"/>
        <end position="23"/>
    </location>
    <ligand>
        <name>shikimate</name>
        <dbReference type="ChEBI" id="CHEBI:36208"/>
    </ligand>
</feature>
<feature type="binding site" evidence="8">
    <location>
        <position position="223"/>
    </location>
    <ligand>
        <name>shikimate</name>
        <dbReference type="ChEBI" id="CHEBI:36208"/>
    </ligand>
</feature>
<proteinExistence type="inferred from homology"/>
<feature type="domain" description="Quinate/shikimate 5-dehydrogenase/glutamyl-tRNA reductase" evidence="9">
    <location>
        <begin position="122"/>
        <end position="196"/>
    </location>
</feature>
<keyword evidence="13" id="KW-1185">Reference proteome</keyword>
<dbReference type="InterPro" id="IPR041121">
    <property type="entry name" value="SDH_C"/>
</dbReference>
<evidence type="ECO:0000256" key="1">
    <source>
        <dbReference type="ARBA" id="ARBA00004871"/>
    </source>
</evidence>
<dbReference type="Pfam" id="PF18317">
    <property type="entry name" value="SDH_C"/>
    <property type="match status" value="1"/>
</dbReference>
<dbReference type="PANTHER" id="PTHR21089:SF1">
    <property type="entry name" value="BIFUNCTIONAL 3-DEHYDROQUINATE DEHYDRATASE_SHIKIMATE DEHYDROGENASE, CHLOROPLASTIC"/>
    <property type="match status" value="1"/>
</dbReference>
<keyword evidence="6 8" id="KW-0057">Aromatic amino acid biosynthesis</keyword>
<keyword evidence="4 8" id="KW-0521">NADP</keyword>
<evidence type="ECO:0000313" key="13">
    <source>
        <dbReference type="Proteomes" id="UP001431634"/>
    </source>
</evidence>
<keyword evidence="3 8" id="KW-0028">Amino-acid biosynthesis</keyword>
<feature type="binding site" evidence="8">
    <location>
        <position position="221"/>
    </location>
    <ligand>
        <name>NADP(+)</name>
        <dbReference type="ChEBI" id="CHEBI:58349"/>
    </ligand>
</feature>
<dbReference type="InterPro" id="IPR036291">
    <property type="entry name" value="NAD(P)-bd_dom_sf"/>
</dbReference>
<accession>A0ABT6Q0E0</accession>
<feature type="binding site" evidence="8">
    <location>
        <position position="251"/>
    </location>
    <ligand>
        <name>shikimate</name>
        <dbReference type="ChEBI" id="CHEBI:36208"/>
    </ligand>
</feature>
<comment type="pathway">
    <text evidence="1 8">Metabolic intermediate biosynthesis; chorismate biosynthesis; chorismate from D-erythrose 4-phosphate and phosphoenolpyruvate: step 4/7.</text>
</comment>
<keyword evidence="5 8" id="KW-0560">Oxidoreductase</keyword>
<evidence type="ECO:0000313" key="12">
    <source>
        <dbReference type="EMBL" id="MDI2090206.1"/>
    </source>
</evidence>
<dbReference type="EMBL" id="JASBAO010000001">
    <property type="protein sequence ID" value="MDI2090206.1"/>
    <property type="molecule type" value="Genomic_DNA"/>
</dbReference>
<dbReference type="HAMAP" id="MF_00222">
    <property type="entry name" value="Shikimate_DH_AroE"/>
    <property type="match status" value="1"/>
</dbReference>
<dbReference type="Gene3D" id="3.40.50.10860">
    <property type="entry name" value="Leucine Dehydrogenase, chain A, domain 1"/>
    <property type="match status" value="1"/>
</dbReference>
<feature type="domain" description="Shikimate dehydrogenase substrate binding N-terminal" evidence="10">
    <location>
        <begin position="13"/>
        <end position="95"/>
    </location>
</feature>
<evidence type="ECO:0000259" key="11">
    <source>
        <dbReference type="Pfam" id="PF18317"/>
    </source>
</evidence>
<evidence type="ECO:0000256" key="7">
    <source>
        <dbReference type="ARBA" id="ARBA00049442"/>
    </source>
</evidence>
<evidence type="ECO:0000259" key="10">
    <source>
        <dbReference type="Pfam" id="PF08501"/>
    </source>
</evidence>
<comment type="catalytic activity">
    <reaction evidence="7 8">
        <text>shikimate + NADP(+) = 3-dehydroshikimate + NADPH + H(+)</text>
        <dbReference type="Rhea" id="RHEA:17737"/>
        <dbReference type="ChEBI" id="CHEBI:15378"/>
        <dbReference type="ChEBI" id="CHEBI:16630"/>
        <dbReference type="ChEBI" id="CHEBI:36208"/>
        <dbReference type="ChEBI" id="CHEBI:57783"/>
        <dbReference type="ChEBI" id="CHEBI:58349"/>
        <dbReference type="EC" id="1.1.1.25"/>
    </reaction>
</comment>
<dbReference type="InterPro" id="IPR013708">
    <property type="entry name" value="Shikimate_DH-bd_N"/>
</dbReference>
<feature type="binding site" evidence="8">
    <location>
        <position position="244"/>
    </location>
    <ligand>
        <name>NADP(+)</name>
        <dbReference type="ChEBI" id="CHEBI:58349"/>
    </ligand>
</feature>
<organism evidence="12 13">
    <name type="scientific">Commensalibacter oyaizuii</name>
    <dbReference type="NCBI Taxonomy" id="3043873"/>
    <lineage>
        <taxon>Bacteria</taxon>
        <taxon>Pseudomonadati</taxon>
        <taxon>Pseudomonadota</taxon>
        <taxon>Alphaproteobacteria</taxon>
        <taxon>Acetobacterales</taxon>
        <taxon>Acetobacteraceae</taxon>
    </lineage>
</organism>
<dbReference type="InterPro" id="IPR011342">
    <property type="entry name" value="Shikimate_DH"/>
</dbReference>
<sequence length="280" mass="30745">MTIITGRAKIAAVLGWPIQHSRSPLLHNFWLDRYQIDGAYIPLAVKPEDLRKVIQGMVAAGFKGCNVTIPHKEAAYLCCDRVDEAAKKMQSVNTLWFEPDGTICGTSTDGLGFVASLLDQEVSLKRCKVLILGAGGAARSVVTALSDVGAVITITNRTSSKAKQLINDLDIKANQLNWEDWPNSLEQFDLLVNTTSLGMEGKEDFAFDLTYAHPKLVVTDIVYVPRVTPLLKAAQDKGLKTVEGLGMLLHQARLGFEKWFGVNPTVDQELTEYVASSLRK</sequence>
<feature type="binding site" evidence="8">
    <location>
        <position position="93"/>
    </location>
    <ligand>
        <name>shikimate</name>
        <dbReference type="ChEBI" id="CHEBI:36208"/>
    </ligand>
</feature>
<evidence type="ECO:0000256" key="4">
    <source>
        <dbReference type="ARBA" id="ARBA00022857"/>
    </source>
</evidence>
<feature type="binding site" evidence="8">
    <location>
        <begin position="156"/>
        <end position="161"/>
    </location>
    <ligand>
        <name>NADP(+)</name>
        <dbReference type="ChEBI" id="CHEBI:58349"/>
    </ligand>
</feature>
<reference evidence="12" key="1">
    <citation type="submission" date="2023-05" db="EMBL/GenBank/DDBJ databases">
        <title>Whole genome sequence of Commensalibacter sp.</title>
        <authorList>
            <person name="Charoenyingcharoen P."/>
            <person name="Yukphan P."/>
        </authorList>
    </citation>
    <scope>NUCLEOTIDE SEQUENCE</scope>
    <source>
        <strain evidence="12">TBRC 16381</strain>
    </source>
</reference>
<dbReference type="EC" id="1.1.1.25" evidence="2 8"/>
<dbReference type="NCBIfam" id="NF001312">
    <property type="entry name" value="PRK00258.1-4"/>
    <property type="match status" value="1"/>
</dbReference>
<dbReference type="InterPro" id="IPR006151">
    <property type="entry name" value="Shikm_DH/Glu-tRNA_Rdtase"/>
</dbReference>
<feature type="active site" description="Proton acceptor" evidence="8">
    <location>
        <position position="72"/>
    </location>
</feature>
<dbReference type="PANTHER" id="PTHR21089">
    <property type="entry name" value="SHIKIMATE DEHYDROGENASE"/>
    <property type="match status" value="1"/>
</dbReference>
<feature type="binding site" evidence="8">
    <location>
        <begin position="133"/>
        <end position="137"/>
    </location>
    <ligand>
        <name>NADP(+)</name>
        <dbReference type="ChEBI" id="CHEBI:58349"/>
    </ligand>
</feature>
<feature type="binding site" evidence="8">
    <location>
        <position position="109"/>
    </location>
    <ligand>
        <name>shikimate</name>
        <dbReference type="ChEBI" id="CHEBI:36208"/>
    </ligand>
</feature>
<dbReference type="InterPro" id="IPR022893">
    <property type="entry name" value="Shikimate_DH_fam"/>
</dbReference>
<gene>
    <name evidence="8" type="primary">aroE</name>
    <name evidence="12" type="ORF">QJV27_02215</name>
</gene>
<evidence type="ECO:0000256" key="6">
    <source>
        <dbReference type="ARBA" id="ARBA00023141"/>
    </source>
</evidence>
<feature type="binding site" evidence="8">
    <location>
        <position position="68"/>
    </location>
    <ligand>
        <name>shikimate</name>
        <dbReference type="ChEBI" id="CHEBI:36208"/>
    </ligand>
</feature>
<protein>
    <recommendedName>
        <fullName evidence="2 8">Shikimate dehydrogenase (NADP(+))</fullName>
        <shortName evidence="8">SDH</shortName>
        <ecNumber evidence="2 8">1.1.1.25</ecNumber>
    </recommendedName>
</protein>
<comment type="function">
    <text evidence="8">Involved in the biosynthesis of the chorismate, which leads to the biosynthesis of aromatic amino acids. Catalyzes the reversible NADPH linked reduction of 3-dehydroshikimate (DHSA) to yield shikimate (SA).</text>
</comment>
<dbReference type="SUPFAM" id="SSF53223">
    <property type="entry name" value="Aminoacid dehydrogenase-like, N-terminal domain"/>
    <property type="match status" value="1"/>
</dbReference>